<dbReference type="AlphaFoldDB" id="F8L912"/>
<name>F8L912_SIMNZ</name>
<dbReference type="RefSeq" id="WP_013943789.1">
    <property type="nucleotide sequence ID" value="NC_015713.1"/>
</dbReference>
<gene>
    <name evidence="1" type="ordered locus">SNE_A14450</name>
</gene>
<accession>F8L912</accession>
<protein>
    <submittedName>
        <fullName evidence="1">Uncharacterized protein</fullName>
    </submittedName>
</protein>
<dbReference type="KEGG" id="sng:SNE_A14450"/>
<dbReference type="Proteomes" id="UP000000496">
    <property type="component" value="Chromosome gsn.131"/>
</dbReference>
<evidence type="ECO:0000313" key="2">
    <source>
        <dbReference type="Proteomes" id="UP000000496"/>
    </source>
</evidence>
<organism evidence="1 2">
    <name type="scientific">Simkania negevensis (strain ATCC VR-1471 / DSM 27360 / Z)</name>
    <dbReference type="NCBI Taxonomy" id="331113"/>
    <lineage>
        <taxon>Bacteria</taxon>
        <taxon>Pseudomonadati</taxon>
        <taxon>Chlamydiota</taxon>
        <taxon>Chlamydiia</taxon>
        <taxon>Parachlamydiales</taxon>
        <taxon>Simkaniaceae</taxon>
        <taxon>Simkania</taxon>
    </lineage>
</organism>
<dbReference type="EMBL" id="FR872582">
    <property type="protein sequence ID" value="CCB89322.1"/>
    <property type="molecule type" value="Genomic_DNA"/>
</dbReference>
<proteinExistence type="predicted"/>
<evidence type="ECO:0000313" key="1">
    <source>
        <dbReference type="EMBL" id="CCB89322.1"/>
    </source>
</evidence>
<sequence>MSILSGMVTSAYQGACRNGFNAAAASYFLNSDWFHQMAKTANLAEEYMPETLEPEKMFIFGVVAGVTKGLTTELLEATDRSTLNIQKSTQFIFKICALSIAFFAAYKATAYFSERFGYPGTVTRSVMMVESIDLMHQLLFYKIKSPIEPHPHWGRRV</sequence>
<reference key="1">
    <citation type="journal article" date="2011" name="Mol. Biol. Evol.">
        <title>Unity in variety -- the pan-genome of the Chlamydiae.</title>
        <authorList>
            <person name="Collingro A."/>
            <person name="Tischler P."/>
            <person name="Weinmaier T."/>
            <person name="Penz T."/>
            <person name="Heinz E."/>
            <person name="Brunham R.C."/>
            <person name="Read T.D."/>
            <person name="Bavoil P.M."/>
            <person name="Sachse K."/>
            <person name="Kahane S."/>
            <person name="Friedman M.G."/>
            <person name="Rattei T."/>
            <person name="Myers G.S.A."/>
            <person name="Horn M."/>
        </authorList>
    </citation>
    <scope>NUCLEOTIDE SEQUENCE</scope>
    <source>
        <strain>Z</strain>
    </source>
</reference>
<keyword evidence="2" id="KW-1185">Reference proteome</keyword>
<reference evidence="1 2" key="2">
    <citation type="journal article" date="2011" name="Mol. Biol. Evol.">
        <title>Unity in variety--the pan-genome of the Chlamydiae.</title>
        <authorList>
            <person name="Collingro A."/>
            <person name="Tischler P."/>
            <person name="Weinmaier T."/>
            <person name="Penz T."/>
            <person name="Heinz E."/>
            <person name="Brunham R.C."/>
            <person name="Read T.D."/>
            <person name="Bavoil P.M."/>
            <person name="Sachse K."/>
            <person name="Kahane S."/>
            <person name="Friedman M.G."/>
            <person name="Rattei T."/>
            <person name="Myers G.S."/>
            <person name="Horn M."/>
        </authorList>
    </citation>
    <scope>NUCLEOTIDE SEQUENCE [LARGE SCALE GENOMIC DNA]</scope>
    <source>
        <strain evidence="2">ATCC VR-1471 / Z</strain>
    </source>
</reference>
<dbReference type="HOGENOM" id="CLU_1676671_0_0_0"/>